<dbReference type="PANTHER" id="PTHR10513:SF35">
    <property type="entry name" value="DEOXYADENOSINE KINASE"/>
    <property type="match status" value="1"/>
</dbReference>
<keyword evidence="4" id="KW-0808">Transferase</keyword>
<dbReference type="PANTHER" id="PTHR10513">
    <property type="entry name" value="DEOXYNUCLEOSIDE KINASE"/>
    <property type="match status" value="1"/>
</dbReference>
<feature type="active site" description="Proton acceptor" evidence="1">
    <location>
        <position position="108"/>
    </location>
</feature>
<feature type="binding site" evidence="2">
    <location>
        <begin position="163"/>
        <end position="167"/>
    </location>
    <ligand>
        <name>ATP</name>
        <dbReference type="ChEBI" id="CHEBI:30616"/>
    </ligand>
</feature>
<dbReference type="InterPro" id="IPR031314">
    <property type="entry name" value="DNK_dom"/>
</dbReference>
<feature type="binding site" evidence="2">
    <location>
        <begin position="29"/>
        <end position="37"/>
    </location>
    <ligand>
        <name>ATP</name>
        <dbReference type="ChEBI" id="CHEBI:30616"/>
    </ligand>
</feature>
<evidence type="ECO:0000256" key="2">
    <source>
        <dbReference type="PIRSR" id="PIRSR000705-3"/>
    </source>
</evidence>
<dbReference type="InterPro" id="IPR050566">
    <property type="entry name" value="Deoxyribonucleoside_kinase"/>
</dbReference>
<dbReference type="PIRSF" id="PIRSF000705">
    <property type="entry name" value="DNK"/>
    <property type="match status" value="1"/>
</dbReference>
<dbReference type="GO" id="GO:0019136">
    <property type="term" value="F:deoxynucleoside kinase activity"/>
    <property type="evidence" value="ECO:0007669"/>
    <property type="project" value="InterPro"/>
</dbReference>
<dbReference type="GO" id="GO:0005524">
    <property type="term" value="F:ATP binding"/>
    <property type="evidence" value="ECO:0007669"/>
    <property type="project" value="UniProtKB-KW"/>
</dbReference>
<evidence type="ECO:0000256" key="1">
    <source>
        <dbReference type="PIRSR" id="PIRSR000705-1"/>
    </source>
</evidence>
<evidence type="ECO:0000313" key="4">
    <source>
        <dbReference type="EMBL" id="QBK90690.1"/>
    </source>
</evidence>
<dbReference type="Pfam" id="PF01712">
    <property type="entry name" value="dNK"/>
    <property type="match status" value="1"/>
</dbReference>
<sequence>MQKIRIFSVVNEYKKKYRSISGTIITVEGLIGVGKSTIGKKLECFLNNIGLNCKFFPEFICKPILNQFISNMNKYAYSFQMNMLLQRINIYNNAYEFSCKSGGISIVDRSLTGDYTFAEMMFEKGNISEEEFRVYKEVLVSLKKEEPDIILYLQCLPEIAYKRMKSRGIESEISGYSIEYFRELNEQYTNNIKKLNHPVLTIDWNEDKNLNDEDIIKVLDIIKNYLFY</sequence>
<proteinExistence type="predicted"/>
<dbReference type="SUPFAM" id="SSF52540">
    <property type="entry name" value="P-loop containing nucleoside triphosphate hydrolases"/>
    <property type="match status" value="1"/>
</dbReference>
<dbReference type="Gene3D" id="3.40.50.300">
    <property type="entry name" value="P-loop containing nucleotide triphosphate hydrolases"/>
    <property type="match status" value="1"/>
</dbReference>
<organism evidence="4">
    <name type="scientific">Pithovirus LCPAC104</name>
    <dbReference type="NCBI Taxonomy" id="2506589"/>
    <lineage>
        <taxon>Viruses</taxon>
        <taxon>Pithoviruses</taxon>
    </lineage>
</organism>
<evidence type="ECO:0000259" key="3">
    <source>
        <dbReference type="Pfam" id="PF01712"/>
    </source>
</evidence>
<name>A0A481Z6G8_9VIRU</name>
<gene>
    <name evidence="4" type="ORF">LCPAC104_01870</name>
</gene>
<keyword evidence="2" id="KW-0547">Nucleotide-binding</keyword>
<keyword evidence="2" id="KW-0067">ATP-binding</keyword>
<protein>
    <submittedName>
        <fullName evidence="4">Deoxynucleoside kinase</fullName>
    </submittedName>
</protein>
<dbReference type="InterPro" id="IPR002624">
    <property type="entry name" value="DCK/DGK"/>
</dbReference>
<dbReference type="EMBL" id="MK500496">
    <property type="protein sequence ID" value="QBK90690.1"/>
    <property type="molecule type" value="Genomic_DNA"/>
</dbReference>
<feature type="domain" description="Deoxynucleoside kinase" evidence="3">
    <location>
        <begin position="25"/>
        <end position="223"/>
    </location>
</feature>
<accession>A0A481Z6G8</accession>
<keyword evidence="4" id="KW-0418">Kinase</keyword>
<dbReference type="InterPro" id="IPR027417">
    <property type="entry name" value="P-loop_NTPase"/>
</dbReference>
<reference evidence="4" key="1">
    <citation type="journal article" date="2019" name="MBio">
        <title>Virus Genomes from Deep Sea Sediments Expand the Ocean Megavirome and Support Independent Origins of Viral Gigantism.</title>
        <authorList>
            <person name="Backstrom D."/>
            <person name="Yutin N."/>
            <person name="Jorgensen S.L."/>
            <person name="Dharamshi J."/>
            <person name="Homa F."/>
            <person name="Zaremba-Niedwiedzka K."/>
            <person name="Spang A."/>
            <person name="Wolf Y.I."/>
            <person name="Koonin E.V."/>
            <person name="Ettema T.J."/>
        </authorList>
    </citation>
    <scope>NUCLEOTIDE SEQUENCE</scope>
</reference>